<accession>A0A8H6S9D4</accession>
<reference evidence="2" key="1">
    <citation type="submission" date="2020-05" db="EMBL/GenBank/DDBJ databases">
        <title>Mycena genomes resolve the evolution of fungal bioluminescence.</title>
        <authorList>
            <person name="Tsai I.J."/>
        </authorList>
    </citation>
    <scope>NUCLEOTIDE SEQUENCE</scope>
    <source>
        <strain evidence="2">171206Taipei</strain>
    </source>
</reference>
<feature type="domain" description="CxC2-like cysteine cluster KDZ transposase-associated" evidence="1">
    <location>
        <begin position="26"/>
        <end position="79"/>
    </location>
</feature>
<evidence type="ECO:0000313" key="3">
    <source>
        <dbReference type="Proteomes" id="UP000636479"/>
    </source>
</evidence>
<dbReference type="Proteomes" id="UP000636479">
    <property type="component" value="Unassembled WGS sequence"/>
</dbReference>
<dbReference type="PANTHER" id="PTHR33104:SF2">
    <property type="entry name" value="CXC3 LIKE CYSTEINE CLUSTER DOMAIN-CONTAINING PROTEIN"/>
    <property type="match status" value="1"/>
</dbReference>
<keyword evidence="3" id="KW-1185">Reference proteome</keyword>
<name>A0A8H6S9D4_9AGAR</name>
<proteinExistence type="predicted"/>
<protein>
    <recommendedName>
        <fullName evidence="1">CxC2-like cysteine cluster KDZ transposase-associated domain-containing protein</fullName>
    </recommendedName>
</protein>
<comment type="caution">
    <text evidence="2">The sequence shown here is derived from an EMBL/GenBank/DDBJ whole genome shotgun (WGS) entry which is preliminary data.</text>
</comment>
<dbReference type="InterPro" id="IPR040521">
    <property type="entry name" value="KDZ"/>
</dbReference>
<dbReference type="Pfam" id="PF18803">
    <property type="entry name" value="CxC2"/>
    <property type="match status" value="1"/>
</dbReference>
<dbReference type="AlphaFoldDB" id="A0A8H6S9D4"/>
<organism evidence="2 3">
    <name type="scientific">Mycena indigotica</name>
    <dbReference type="NCBI Taxonomy" id="2126181"/>
    <lineage>
        <taxon>Eukaryota</taxon>
        <taxon>Fungi</taxon>
        <taxon>Dikarya</taxon>
        <taxon>Basidiomycota</taxon>
        <taxon>Agaricomycotina</taxon>
        <taxon>Agaricomycetes</taxon>
        <taxon>Agaricomycetidae</taxon>
        <taxon>Agaricales</taxon>
        <taxon>Marasmiineae</taxon>
        <taxon>Mycenaceae</taxon>
        <taxon>Mycena</taxon>
    </lineage>
</organism>
<dbReference type="GeneID" id="59349228"/>
<dbReference type="InterPro" id="IPR041457">
    <property type="entry name" value="CxC2_KDZ-assoc"/>
</dbReference>
<dbReference type="OrthoDB" id="3257613at2759"/>
<dbReference type="PANTHER" id="PTHR33104">
    <property type="entry name" value="SI:DKEY-29D5.2"/>
    <property type="match status" value="1"/>
</dbReference>
<sequence length="844" mass="97464">MQAIVLTPHSTQSLENWSYWLRVVSIWEQLIEARLFPASWKRPETAFTFTALRHFHILSLTSKITPYDYVRSLSKLTDSVFPQDVENRLREFQRAMRFWRSFTLQRRTGQAYPWDRYVPHRNPHSLTIRCPACPEVGYNMTKEEMDNIPEDKRHLGTKFNSLDGNFKLQRKKKPKKEDPEDIAINDGDAYCVDSKLVKAYIDAARPPDDFKPEGNCNHLRADRLQDIAKLKTMDVTGVVACQCARHGLFEPGGIVDLKKGEAYVYTDLALLKSVSEYSNIRWIVVTYDIWCQYHINLAPRTQEIFKKMAIIVQRITGAIPKMHIHNHKDLCGILWNLNWLANMGLTVGELIEAVWAELNIIAASTREMNAGNRHDSIDDACVSWNWDKLVHMADTLTRLYITANSELRRCQTALDGIVASVPEEIVASWNKMDISPQLDSKGDLVYSVFQVNFGTDVPTQQAAYAKMKQEEREREKSQGEALAEAKSDTDLVALGLWHENQQFVFPSVCSQLINFLRIKVRRLVKAKADAVVLRVQRTKLAEDIRDYHELMLERVPLAKTFIGSVNFDQPEHSPLFIPSDFDINQRKHFEIMDLAHIEMELRVGAAYEKIFLIRIQTSRVRMRQPGAQKYLRNLDNDTQIEATGYMAHLLALHKLGLPKHHPDLKPLERSHLYGTDGKPLVPGSRKAQESWIWAAGRREGSSIQDSAAWSRELDRVKYFQRRAFRDRCLEEIEIIREEFTRVRRAFLKTADIWSLLSESPDVPEPGRRAYAIKQANQYMGLAVRLEKTMDLIPEKLREAEMKEQRQVEKETQRLAALMAKKAAKQKIAPEEDEELWEADALLKT</sequence>
<gene>
    <name evidence="2" type="ORF">MIND_01011700</name>
</gene>
<dbReference type="EMBL" id="JACAZF010000009">
    <property type="protein sequence ID" value="KAF7294743.1"/>
    <property type="molecule type" value="Genomic_DNA"/>
</dbReference>
<evidence type="ECO:0000259" key="1">
    <source>
        <dbReference type="Pfam" id="PF18803"/>
    </source>
</evidence>
<dbReference type="Pfam" id="PF18758">
    <property type="entry name" value="KDZ"/>
    <property type="match status" value="1"/>
</dbReference>
<dbReference type="RefSeq" id="XP_037216106.1">
    <property type="nucleotide sequence ID" value="XM_037366712.1"/>
</dbReference>
<evidence type="ECO:0000313" key="2">
    <source>
        <dbReference type="EMBL" id="KAF7294743.1"/>
    </source>
</evidence>